<dbReference type="Proteomes" id="UP000274504">
    <property type="component" value="Unassembled WGS sequence"/>
</dbReference>
<proteinExistence type="predicted"/>
<name>A0A3P6ZC92_HYMDI</name>
<gene>
    <name evidence="1" type="ORF">HDID_LOCUS6671</name>
</gene>
<evidence type="ECO:0000313" key="2">
    <source>
        <dbReference type="Proteomes" id="UP000274504"/>
    </source>
</evidence>
<organism evidence="1 2">
    <name type="scientific">Hymenolepis diminuta</name>
    <name type="common">Rat tapeworm</name>
    <dbReference type="NCBI Taxonomy" id="6216"/>
    <lineage>
        <taxon>Eukaryota</taxon>
        <taxon>Metazoa</taxon>
        <taxon>Spiralia</taxon>
        <taxon>Lophotrochozoa</taxon>
        <taxon>Platyhelminthes</taxon>
        <taxon>Cestoda</taxon>
        <taxon>Eucestoda</taxon>
        <taxon>Cyclophyllidea</taxon>
        <taxon>Hymenolepididae</taxon>
        <taxon>Hymenolepis</taxon>
    </lineage>
</organism>
<dbReference type="AlphaFoldDB" id="A0A3P6ZC92"/>
<dbReference type="EMBL" id="UYSG01006708">
    <property type="protein sequence ID" value="VDL58989.1"/>
    <property type="molecule type" value="Genomic_DNA"/>
</dbReference>
<accession>A0A3P6ZC92</accession>
<sequence>MLEEVIDYDFHLRPEKCEFLKSTRYDDLLTNQRSYHPDSQQIAALAVMCLPAYVQILTSSRI</sequence>
<evidence type="ECO:0000313" key="1">
    <source>
        <dbReference type="EMBL" id="VDL58989.1"/>
    </source>
</evidence>
<reference evidence="1 2" key="1">
    <citation type="submission" date="2018-11" db="EMBL/GenBank/DDBJ databases">
        <authorList>
            <consortium name="Pathogen Informatics"/>
        </authorList>
    </citation>
    <scope>NUCLEOTIDE SEQUENCE [LARGE SCALE GENOMIC DNA]</scope>
</reference>
<protein>
    <submittedName>
        <fullName evidence="1">Uncharacterized protein</fullName>
    </submittedName>
</protein>